<evidence type="ECO:0000313" key="1">
    <source>
        <dbReference type="EMBL" id="KAK3781354.1"/>
    </source>
</evidence>
<keyword evidence="2" id="KW-1185">Reference proteome</keyword>
<comment type="caution">
    <text evidence="1">The sequence shown here is derived from an EMBL/GenBank/DDBJ whole genome shotgun (WGS) entry which is preliminary data.</text>
</comment>
<dbReference type="AlphaFoldDB" id="A0AAE1A503"/>
<protein>
    <submittedName>
        <fullName evidence="1">Uncharacterized protein</fullName>
    </submittedName>
</protein>
<sequence>MPSMDEVSHIEEVKPSHTLLEMETIWQSSWVHWWGVGGVRLKNSLPGSRGRRGARKLFVTGEPGEESRLTCTTYQLGFYGLHGGRQEN</sequence>
<dbReference type="EMBL" id="JAWDGP010002624">
    <property type="protein sequence ID" value="KAK3781354.1"/>
    <property type="molecule type" value="Genomic_DNA"/>
</dbReference>
<name>A0AAE1A503_9GAST</name>
<gene>
    <name evidence="1" type="ORF">RRG08_018980</name>
</gene>
<dbReference type="Proteomes" id="UP001283361">
    <property type="component" value="Unassembled WGS sequence"/>
</dbReference>
<proteinExistence type="predicted"/>
<accession>A0AAE1A503</accession>
<reference evidence="1" key="1">
    <citation type="journal article" date="2023" name="G3 (Bethesda)">
        <title>A reference genome for the long-term kleptoplast-retaining sea slug Elysia crispata morphotype clarki.</title>
        <authorList>
            <person name="Eastman K.E."/>
            <person name="Pendleton A.L."/>
            <person name="Shaikh M.A."/>
            <person name="Suttiyut T."/>
            <person name="Ogas R."/>
            <person name="Tomko P."/>
            <person name="Gavelis G."/>
            <person name="Widhalm J.R."/>
            <person name="Wisecaver J.H."/>
        </authorList>
    </citation>
    <scope>NUCLEOTIDE SEQUENCE</scope>
    <source>
        <strain evidence="1">ECLA1</strain>
    </source>
</reference>
<evidence type="ECO:0000313" key="2">
    <source>
        <dbReference type="Proteomes" id="UP001283361"/>
    </source>
</evidence>
<organism evidence="1 2">
    <name type="scientific">Elysia crispata</name>
    <name type="common">lettuce slug</name>
    <dbReference type="NCBI Taxonomy" id="231223"/>
    <lineage>
        <taxon>Eukaryota</taxon>
        <taxon>Metazoa</taxon>
        <taxon>Spiralia</taxon>
        <taxon>Lophotrochozoa</taxon>
        <taxon>Mollusca</taxon>
        <taxon>Gastropoda</taxon>
        <taxon>Heterobranchia</taxon>
        <taxon>Euthyneura</taxon>
        <taxon>Panpulmonata</taxon>
        <taxon>Sacoglossa</taxon>
        <taxon>Placobranchoidea</taxon>
        <taxon>Plakobranchidae</taxon>
        <taxon>Elysia</taxon>
    </lineage>
</organism>